<dbReference type="GO" id="GO:0006777">
    <property type="term" value="P:Mo-molybdopterin cofactor biosynthetic process"/>
    <property type="evidence" value="ECO:0007669"/>
    <property type="project" value="UniProtKB-KW"/>
</dbReference>
<dbReference type="SUPFAM" id="SSF53218">
    <property type="entry name" value="Molybdenum cofactor biosynthesis proteins"/>
    <property type="match status" value="1"/>
</dbReference>
<dbReference type="NCBIfam" id="NF045515">
    <property type="entry name" value="Glp_gephyrin"/>
    <property type="match status" value="1"/>
</dbReference>
<keyword evidence="2" id="KW-0501">Molybdenum cofactor biosynthesis</keyword>
<evidence type="ECO:0000259" key="3">
    <source>
        <dbReference type="SMART" id="SM00852"/>
    </source>
</evidence>
<feature type="domain" description="MoaB/Mog" evidence="3">
    <location>
        <begin position="184"/>
        <end position="321"/>
    </location>
</feature>
<dbReference type="InterPro" id="IPR036425">
    <property type="entry name" value="MoaB/Mog-like_dom_sf"/>
</dbReference>
<evidence type="ECO:0000256" key="2">
    <source>
        <dbReference type="ARBA" id="ARBA00023150"/>
    </source>
</evidence>
<comment type="pathway">
    <text evidence="1">Cofactor biosynthesis; molybdopterin biosynthesis.</text>
</comment>
<organism evidence="4 5">
    <name type="scientific">Methanorbis rubei</name>
    <dbReference type="NCBI Taxonomy" id="3028300"/>
    <lineage>
        <taxon>Archaea</taxon>
        <taxon>Methanobacteriati</taxon>
        <taxon>Methanobacteriota</taxon>
        <taxon>Stenosarchaea group</taxon>
        <taxon>Methanomicrobia</taxon>
        <taxon>Methanomicrobiales</taxon>
        <taxon>Methanocorpusculaceae</taxon>
        <taxon>Methanorbis</taxon>
    </lineage>
</organism>
<dbReference type="NCBIfam" id="TIGR00177">
    <property type="entry name" value="molyb_syn"/>
    <property type="match status" value="1"/>
</dbReference>
<dbReference type="InterPro" id="IPR001453">
    <property type="entry name" value="MoaB/Mog_dom"/>
</dbReference>
<dbReference type="InterPro" id="IPR036688">
    <property type="entry name" value="MoeA_C_domain_IV_sf"/>
</dbReference>
<dbReference type="AlphaFoldDB" id="A0AAE4MGG5"/>
<dbReference type="Gene3D" id="2.40.340.10">
    <property type="entry name" value="MoeA, C-terminal, domain IV"/>
    <property type="match status" value="1"/>
</dbReference>
<protein>
    <recommendedName>
        <fullName evidence="3">MoaB/Mog domain-containing protein</fullName>
    </recommendedName>
</protein>
<dbReference type="PANTHER" id="PTHR10192">
    <property type="entry name" value="MOLYBDOPTERIN BIOSYNTHESIS PROTEIN"/>
    <property type="match status" value="1"/>
</dbReference>
<dbReference type="InterPro" id="IPR005111">
    <property type="entry name" value="MoeA_C_domain_IV"/>
</dbReference>
<evidence type="ECO:0000313" key="5">
    <source>
        <dbReference type="Proteomes" id="UP001283212"/>
    </source>
</evidence>
<reference evidence="4 5" key="1">
    <citation type="submission" date="2023-06" db="EMBL/GenBank/DDBJ databases">
        <title>Genome sequence of Methancorpusculaceae sp. Cs1.</title>
        <authorList>
            <person name="Protasov E."/>
            <person name="Platt K."/>
            <person name="Poehlein A."/>
            <person name="Daniel R."/>
            <person name="Brune A."/>
        </authorList>
    </citation>
    <scope>NUCLEOTIDE SEQUENCE [LARGE SCALE GENOMIC DNA]</scope>
    <source>
        <strain evidence="4 5">Cs1</strain>
    </source>
</reference>
<dbReference type="SUPFAM" id="SSF63867">
    <property type="entry name" value="MoeA C-terminal domain-like"/>
    <property type="match status" value="1"/>
</dbReference>
<keyword evidence="5" id="KW-1185">Reference proteome</keyword>
<comment type="caution">
    <text evidence="4">The sequence shown here is derived from an EMBL/GenBank/DDBJ whole genome shotgun (WGS) entry which is preliminary data.</text>
</comment>
<proteinExistence type="predicted"/>
<evidence type="ECO:0000256" key="1">
    <source>
        <dbReference type="ARBA" id="ARBA00005046"/>
    </source>
</evidence>
<accession>A0AAE4MGG5</accession>
<dbReference type="GO" id="GO:0061599">
    <property type="term" value="F:molybdopterin molybdotransferase activity"/>
    <property type="evidence" value="ECO:0007669"/>
    <property type="project" value="TreeGrafter"/>
</dbReference>
<dbReference type="EMBL" id="JAWDKB010000004">
    <property type="protein sequence ID" value="MDV0443701.1"/>
    <property type="molecule type" value="Genomic_DNA"/>
</dbReference>
<dbReference type="InterPro" id="IPR005110">
    <property type="entry name" value="MoeA_linker/N"/>
</dbReference>
<dbReference type="Pfam" id="PF03453">
    <property type="entry name" value="MoeA_N"/>
    <property type="match status" value="1"/>
</dbReference>
<dbReference type="GO" id="GO:0005737">
    <property type="term" value="C:cytoplasm"/>
    <property type="evidence" value="ECO:0007669"/>
    <property type="project" value="TreeGrafter"/>
</dbReference>
<sequence length="401" mass="42149">MRFLRLQTATAAEDALLAITKPLSKETIPLDQACGRILADTITASEDIPGFDRSVKDGYAVRSTDTLGASEQKPKTLTLTGKILMGQNNSGFLDEKTAKYIPTGGVMPEGADAVIMQENTELAGDLVIIKGPVNPGADVLAKDEDFAKGQTVFLAGTKLTAQAAGVLAALGIDPVSVSRKPKIGIISTGNELVAPAAELHIGQIRDANSTLLQHFVTEAGGVPTFYGIIPDIAETLQSMLATAVAECDAVIISGGSSKDERDVTAKVIAELGTIHVHGISIAPGKPTIIGSIHQKPVIGLPGHPASTYMIATAFARPMMAKMTGEQFNDRIVSAKLAMSFPSEKGREDLIRIKILPDGRAEPVLGKSGLLNTLIHSNGYIRVPAGLDGHEAGETVEVHLWQ</sequence>
<dbReference type="RefSeq" id="WP_338096224.1">
    <property type="nucleotide sequence ID" value="NZ_JAWDKB010000004.1"/>
</dbReference>
<gene>
    <name evidence="4" type="ORF">McpCs1_10790</name>
</gene>
<dbReference type="Pfam" id="PF00994">
    <property type="entry name" value="MoCF_biosynth"/>
    <property type="match status" value="1"/>
</dbReference>
<dbReference type="Gene3D" id="2.170.190.11">
    <property type="entry name" value="Molybdopterin biosynthesis moea protein, domain 3"/>
    <property type="match status" value="1"/>
</dbReference>
<dbReference type="Proteomes" id="UP001283212">
    <property type="component" value="Unassembled WGS sequence"/>
</dbReference>
<dbReference type="SUPFAM" id="SSF63882">
    <property type="entry name" value="MoeA N-terminal region -like"/>
    <property type="match status" value="1"/>
</dbReference>
<dbReference type="Gene3D" id="3.40.980.10">
    <property type="entry name" value="MoaB/Mog-like domain"/>
    <property type="match status" value="1"/>
</dbReference>
<dbReference type="InterPro" id="IPR036135">
    <property type="entry name" value="MoeA_linker/N_sf"/>
</dbReference>
<dbReference type="InterPro" id="IPR038987">
    <property type="entry name" value="MoeA-like"/>
</dbReference>
<dbReference type="SMART" id="SM00852">
    <property type="entry name" value="MoCF_biosynth"/>
    <property type="match status" value="1"/>
</dbReference>
<name>A0AAE4MGG5_9EURY</name>
<dbReference type="Pfam" id="PF03454">
    <property type="entry name" value="MoeA_C"/>
    <property type="match status" value="1"/>
</dbReference>
<evidence type="ECO:0000313" key="4">
    <source>
        <dbReference type="EMBL" id="MDV0443701.1"/>
    </source>
</evidence>
<dbReference type="PANTHER" id="PTHR10192:SF5">
    <property type="entry name" value="GEPHYRIN"/>
    <property type="match status" value="1"/>
</dbReference>
<dbReference type="Gene3D" id="3.90.105.10">
    <property type="entry name" value="Molybdopterin biosynthesis moea protein, domain 2"/>
    <property type="match status" value="1"/>
</dbReference>
<dbReference type="CDD" id="cd00887">
    <property type="entry name" value="MoeA"/>
    <property type="match status" value="1"/>
</dbReference>